<dbReference type="EMBL" id="CCDP010000003">
    <property type="protein sequence ID" value="CDQ41556.1"/>
    <property type="molecule type" value="Genomic_DNA"/>
</dbReference>
<dbReference type="InterPro" id="IPR001707">
    <property type="entry name" value="Cmp_AcTrfase"/>
</dbReference>
<keyword evidence="3" id="KW-1185">Reference proteome</keyword>
<keyword evidence="1" id="KW-0812">Transmembrane</keyword>
<dbReference type="InterPro" id="IPR023213">
    <property type="entry name" value="CAT-like_dom_sf"/>
</dbReference>
<dbReference type="Gene3D" id="3.30.559.10">
    <property type="entry name" value="Chloramphenicol acetyltransferase-like domain"/>
    <property type="match status" value="1"/>
</dbReference>
<dbReference type="Pfam" id="PF00302">
    <property type="entry name" value="CAT"/>
    <property type="match status" value="1"/>
</dbReference>
<evidence type="ECO:0000313" key="2">
    <source>
        <dbReference type="EMBL" id="CDQ41556.1"/>
    </source>
</evidence>
<reference evidence="2 3" key="1">
    <citation type="submission" date="2014-03" db="EMBL/GenBank/DDBJ databases">
        <authorList>
            <person name="Urmite Genomes U."/>
        </authorList>
    </citation>
    <scope>NUCLEOTIDE SEQUENCE [LARGE SCALE GENOMIC DNA]</scope>
    <source>
        <strain evidence="2 3">Vm-5</strain>
    </source>
</reference>
<dbReference type="STRING" id="1462526.BN990_03929"/>
<sequence length="104" mass="11868">MGVVPPNVVNISSIPWMHFEHFSSQSGANKNNLTPLITSGKYEKVGSQLQMPVNIKIHHATVDAYHVTLFFKILQRFVVSVLISSYSWHITTSYVFLHYKKTPH</sequence>
<dbReference type="SUPFAM" id="SSF52777">
    <property type="entry name" value="CoA-dependent acyltransferases"/>
    <property type="match status" value="1"/>
</dbReference>
<organism evidence="2 3">
    <name type="scientific">Virgibacillus massiliensis</name>
    <dbReference type="NCBI Taxonomy" id="1462526"/>
    <lineage>
        <taxon>Bacteria</taxon>
        <taxon>Bacillati</taxon>
        <taxon>Bacillota</taxon>
        <taxon>Bacilli</taxon>
        <taxon>Bacillales</taxon>
        <taxon>Bacillaceae</taxon>
        <taxon>Virgibacillus</taxon>
    </lineage>
</organism>
<dbReference type="PANTHER" id="PTHR38474:SF1">
    <property type="entry name" value="SLR0299 PROTEIN"/>
    <property type="match status" value="1"/>
</dbReference>
<keyword evidence="1" id="KW-0472">Membrane</keyword>
<proteinExistence type="predicted"/>
<dbReference type="AlphaFoldDB" id="A0A024QHZ2"/>
<keyword evidence="1" id="KW-1133">Transmembrane helix</keyword>
<keyword evidence="2" id="KW-0808">Transferase</keyword>
<dbReference type="GO" id="GO:0008811">
    <property type="term" value="F:chloramphenicol O-acetyltransferase activity"/>
    <property type="evidence" value="ECO:0007669"/>
    <property type="project" value="InterPro"/>
</dbReference>
<feature type="transmembrane region" description="Helical" evidence="1">
    <location>
        <begin position="77"/>
        <end position="97"/>
    </location>
</feature>
<dbReference type="eggNOG" id="COG4845">
    <property type="taxonomic scope" value="Bacteria"/>
</dbReference>
<evidence type="ECO:0000313" key="3">
    <source>
        <dbReference type="Proteomes" id="UP000028875"/>
    </source>
</evidence>
<dbReference type="Proteomes" id="UP000028875">
    <property type="component" value="Unassembled WGS sequence"/>
</dbReference>
<gene>
    <name evidence="2" type="primary">cat3</name>
    <name evidence="2" type="ORF">BN990_03929</name>
</gene>
<protein>
    <submittedName>
        <fullName evidence="2">Chloramphenicol acetyltransferase 3</fullName>
    </submittedName>
</protein>
<comment type="caution">
    <text evidence="2">The sequence shown here is derived from an EMBL/GenBank/DDBJ whole genome shotgun (WGS) entry which is preliminary data.</text>
</comment>
<dbReference type="PANTHER" id="PTHR38474">
    <property type="entry name" value="SLR0299 PROTEIN"/>
    <property type="match status" value="1"/>
</dbReference>
<name>A0A024QHZ2_9BACI</name>
<evidence type="ECO:0000256" key="1">
    <source>
        <dbReference type="SAM" id="Phobius"/>
    </source>
</evidence>
<accession>A0A024QHZ2</accession>
<reference evidence="3" key="2">
    <citation type="submission" date="2014-05" db="EMBL/GenBank/DDBJ databases">
        <title>Draft genome sequence of Virgibacillus massiliensis Vm-5.</title>
        <authorList>
            <person name="Khelaifia S."/>
            <person name="Croce O."/>
            <person name="Lagier J.C."/>
            <person name="Raoult D."/>
        </authorList>
    </citation>
    <scope>NUCLEOTIDE SEQUENCE [LARGE SCALE GENOMIC DNA]</scope>
    <source>
        <strain evidence="3">Vm-5</strain>
    </source>
</reference>